<keyword evidence="2" id="KW-1185">Reference proteome</keyword>
<sequence length="51" mass="5932">MYQPVVRSGGHSAGVYFAWSLLDTFEWTKRDRPRCGLVYVDCPVQQRIVNE</sequence>
<dbReference type="Pfam" id="PF00232">
    <property type="entry name" value="Glyco_hydro_1"/>
    <property type="match status" value="1"/>
</dbReference>
<accession>A0ABW0I3I6</accession>
<reference evidence="2" key="1">
    <citation type="journal article" date="2019" name="Int. J. Syst. Evol. Microbiol.">
        <title>The Global Catalogue of Microorganisms (GCM) 10K type strain sequencing project: providing services to taxonomists for standard genome sequencing and annotation.</title>
        <authorList>
            <consortium name="The Broad Institute Genomics Platform"/>
            <consortium name="The Broad Institute Genome Sequencing Center for Infectious Disease"/>
            <person name="Wu L."/>
            <person name="Ma J."/>
        </authorList>
    </citation>
    <scope>NUCLEOTIDE SEQUENCE [LARGE SCALE GENOMIC DNA]</scope>
    <source>
        <strain evidence="2">CCUG 55250</strain>
    </source>
</reference>
<gene>
    <name evidence="1" type="ORF">ACFPMF_00835</name>
</gene>
<comment type="caution">
    <text evidence="1">The sequence shown here is derived from an EMBL/GenBank/DDBJ whole genome shotgun (WGS) entry which is preliminary data.</text>
</comment>
<organism evidence="1 2">
    <name type="scientific">Larkinella bovis</name>
    <dbReference type="NCBI Taxonomy" id="683041"/>
    <lineage>
        <taxon>Bacteria</taxon>
        <taxon>Pseudomonadati</taxon>
        <taxon>Bacteroidota</taxon>
        <taxon>Cytophagia</taxon>
        <taxon>Cytophagales</taxon>
        <taxon>Spirosomataceae</taxon>
        <taxon>Larkinella</taxon>
    </lineage>
</organism>
<dbReference type="EMBL" id="JBHSMA010000001">
    <property type="protein sequence ID" value="MFC5407833.1"/>
    <property type="molecule type" value="Genomic_DNA"/>
</dbReference>
<evidence type="ECO:0000313" key="2">
    <source>
        <dbReference type="Proteomes" id="UP001596106"/>
    </source>
</evidence>
<proteinExistence type="predicted"/>
<evidence type="ECO:0000313" key="1">
    <source>
        <dbReference type="EMBL" id="MFC5407833.1"/>
    </source>
</evidence>
<dbReference type="Proteomes" id="UP001596106">
    <property type="component" value="Unassembled WGS sequence"/>
</dbReference>
<protein>
    <submittedName>
        <fullName evidence="1">Family 1 glycosylhydrolase</fullName>
    </submittedName>
</protein>
<dbReference type="Gene3D" id="3.20.20.80">
    <property type="entry name" value="Glycosidases"/>
    <property type="match status" value="1"/>
</dbReference>
<dbReference type="SUPFAM" id="SSF51445">
    <property type="entry name" value="(Trans)glycosidases"/>
    <property type="match status" value="1"/>
</dbReference>
<name>A0ABW0I3I6_9BACT</name>
<dbReference type="RefSeq" id="WP_379840521.1">
    <property type="nucleotide sequence ID" value="NZ_JBHSMA010000001.1"/>
</dbReference>
<dbReference type="InterPro" id="IPR001360">
    <property type="entry name" value="Glyco_hydro_1"/>
</dbReference>
<dbReference type="InterPro" id="IPR017853">
    <property type="entry name" value="GH"/>
</dbReference>